<keyword evidence="7" id="KW-0862">Zinc</keyword>
<dbReference type="Proteomes" id="UP000269265">
    <property type="component" value="Unassembled WGS sequence"/>
</dbReference>
<feature type="binding site" evidence="7">
    <location>
        <position position="185"/>
    </location>
    <ligand>
        <name>Zn(2+)</name>
        <dbReference type="ChEBI" id="CHEBI:29105"/>
    </ligand>
</feature>
<dbReference type="GO" id="GO:0005886">
    <property type="term" value="C:plasma membrane"/>
    <property type="evidence" value="ECO:0007669"/>
    <property type="project" value="UniProtKB-SubCell"/>
</dbReference>
<keyword evidence="5 8" id="KW-1133">Transmembrane helix</keyword>
<proteinExistence type="inferred from homology"/>
<dbReference type="OrthoDB" id="9813689at2"/>
<evidence type="ECO:0000313" key="10">
    <source>
        <dbReference type="Proteomes" id="UP000269265"/>
    </source>
</evidence>
<evidence type="ECO:0000256" key="1">
    <source>
        <dbReference type="ARBA" id="ARBA00004651"/>
    </source>
</evidence>
<keyword evidence="10" id="KW-1185">Reference proteome</keyword>
<keyword evidence="3" id="KW-1003">Cell membrane</keyword>
<evidence type="ECO:0000313" key="9">
    <source>
        <dbReference type="EMBL" id="RRS04795.1"/>
    </source>
</evidence>
<feature type="transmembrane region" description="Helical" evidence="8">
    <location>
        <begin position="76"/>
        <end position="94"/>
    </location>
</feature>
<keyword evidence="6 8" id="KW-0472">Membrane</keyword>
<dbReference type="AlphaFoldDB" id="A0A426VD44"/>
<protein>
    <submittedName>
        <fullName evidence="9">Hemolysin III family protein</fullName>
    </submittedName>
</protein>
<comment type="caution">
    <text evidence="9">The sequence shown here is derived from an EMBL/GenBank/DDBJ whole genome shotgun (WGS) entry which is preliminary data.</text>
</comment>
<gene>
    <name evidence="9" type="ORF">EIP75_07335</name>
</gene>
<evidence type="ECO:0000256" key="4">
    <source>
        <dbReference type="ARBA" id="ARBA00022692"/>
    </source>
</evidence>
<dbReference type="RefSeq" id="WP_125242612.1">
    <property type="nucleotide sequence ID" value="NZ_RSED01000005.1"/>
</dbReference>
<evidence type="ECO:0000256" key="5">
    <source>
        <dbReference type="ARBA" id="ARBA00022989"/>
    </source>
</evidence>
<reference evidence="9 10" key="1">
    <citation type="submission" date="2018-12" db="EMBL/GenBank/DDBJ databases">
        <title>The whole draft genome of Aquabacterium sp. SJQ9.</title>
        <authorList>
            <person name="Sun L."/>
            <person name="Gao X."/>
            <person name="Chen W."/>
            <person name="Huang K."/>
        </authorList>
    </citation>
    <scope>NUCLEOTIDE SEQUENCE [LARGE SCALE GENOMIC DNA]</scope>
    <source>
        <strain evidence="9 10">SJQ9</strain>
    </source>
</reference>
<keyword evidence="7" id="KW-0479">Metal-binding</keyword>
<feature type="transmembrane region" description="Helical" evidence="8">
    <location>
        <begin position="153"/>
        <end position="172"/>
    </location>
</feature>
<feature type="transmembrane region" description="Helical" evidence="8">
    <location>
        <begin position="184"/>
        <end position="203"/>
    </location>
</feature>
<feature type="transmembrane region" description="Helical" evidence="8">
    <location>
        <begin position="39"/>
        <end position="55"/>
    </location>
</feature>
<evidence type="ECO:0000256" key="8">
    <source>
        <dbReference type="SAM" id="Phobius"/>
    </source>
</evidence>
<sequence length="204" mass="22276">MYPGERFNSFTHLAGALLAVAGSAALVAQAIPTGDTWKILGVSVFGLTMVLLYAASTLYHSLRGPAKQFWAKMDHCAIYLLIAGTYTPFALIGLQGVWRWALLSAIWALAVIGIAKELWLGREKVPSVPLYLLMGWLGITAVVPLAHSLSAEGLMWLLAGGLFYTVGVIFYAMDGRWRHSHGVWHLFVLGGTASHYVTVMRFLV</sequence>
<dbReference type="NCBIfam" id="TIGR01065">
    <property type="entry name" value="hlyIII"/>
    <property type="match status" value="1"/>
</dbReference>
<feature type="transmembrane region" description="Helical" evidence="8">
    <location>
        <begin position="130"/>
        <end position="147"/>
    </location>
</feature>
<feature type="binding site" evidence="7">
    <location>
        <position position="60"/>
    </location>
    <ligand>
        <name>Zn(2+)</name>
        <dbReference type="ChEBI" id="CHEBI:29105"/>
    </ligand>
</feature>
<evidence type="ECO:0000256" key="2">
    <source>
        <dbReference type="ARBA" id="ARBA00008488"/>
    </source>
</evidence>
<organism evidence="9 10">
    <name type="scientific">Aquabacterium soli</name>
    <dbReference type="NCBI Taxonomy" id="2493092"/>
    <lineage>
        <taxon>Bacteria</taxon>
        <taxon>Pseudomonadati</taxon>
        <taxon>Pseudomonadota</taxon>
        <taxon>Betaproteobacteria</taxon>
        <taxon>Burkholderiales</taxon>
        <taxon>Aquabacterium</taxon>
    </lineage>
</organism>
<comment type="similarity">
    <text evidence="2">Belongs to the UPF0073 (Hly-III) family.</text>
</comment>
<dbReference type="Pfam" id="PF03006">
    <property type="entry name" value="HlyIII"/>
    <property type="match status" value="1"/>
</dbReference>
<dbReference type="InterPro" id="IPR005744">
    <property type="entry name" value="Hy-lIII"/>
</dbReference>
<feature type="binding site" evidence="7">
    <location>
        <position position="181"/>
    </location>
    <ligand>
        <name>Zn(2+)</name>
        <dbReference type="ChEBI" id="CHEBI:29105"/>
    </ligand>
</feature>
<dbReference type="GO" id="GO:0140911">
    <property type="term" value="F:pore-forming activity"/>
    <property type="evidence" value="ECO:0007669"/>
    <property type="project" value="InterPro"/>
</dbReference>
<dbReference type="InterPro" id="IPR004254">
    <property type="entry name" value="AdipoR/HlyIII-related"/>
</dbReference>
<keyword evidence="4 8" id="KW-0812">Transmembrane</keyword>
<evidence type="ECO:0000256" key="7">
    <source>
        <dbReference type="PIRSR" id="PIRSR604254-1"/>
    </source>
</evidence>
<name>A0A426VD44_9BURK</name>
<evidence type="ECO:0000256" key="6">
    <source>
        <dbReference type="ARBA" id="ARBA00023136"/>
    </source>
</evidence>
<feature type="transmembrane region" description="Helical" evidence="8">
    <location>
        <begin position="100"/>
        <end position="118"/>
    </location>
</feature>
<dbReference type="GO" id="GO:0046872">
    <property type="term" value="F:metal ion binding"/>
    <property type="evidence" value="ECO:0007669"/>
    <property type="project" value="UniProtKB-KW"/>
</dbReference>
<dbReference type="PANTHER" id="PTHR20855">
    <property type="entry name" value="ADIPOR/PROGESTIN RECEPTOR-RELATED"/>
    <property type="match status" value="1"/>
</dbReference>
<accession>A0A426VD44</accession>
<dbReference type="EMBL" id="RSED01000005">
    <property type="protein sequence ID" value="RRS04795.1"/>
    <property type="molecule type" value="Genomic_DNA"/>
</dbReference>
<evidence type="ECO:0000256" key="3">
    <source>
        <dbReference type="ARBA" id="ARBA00022475"/>
    </source>
</evidence>
<comment type="subcellular location">
    <subcellularLocation>
        <location evidence="1">Cell membrane</location>
        <topology evidence="1">Multi-pass membrane protein</topology>
    </subcellularLocation>
</comment>
<dbReference type="PANTHER" id="PTHR20855:SF3">
    <property type="entry name" value="LD03007P"/>
    <property type="match status" value="1"/>
</dbReference>